<dbReference type="AlphaFoldDB" id="A0A9P6YYP0"/>
<sequence length="120" mass="13919">MYTVNSIEFNCVTRNTSLRDALHNAHKNWKFKVFERETSLSGGDFVVKIWDPILENLFSETSVILHCPRHPNQSFAKVHAIHCLQMHRRLMMPETISDPLSFLLNIPPARKPRSFNTTLS</sequence>
<gene>
    <name evidence="1" type="ORF">G6F50_008787</name>
</gene>
<name>A0A9P6YYP0_9FUNG</name>
<dbReference type="Proteomes" id="UP000740926">
    <property type="component" value="Unassembled WGS sequence"/>
</dbReference>
<evidence type="ECO:0000313" key="2">
    <source>
        <dbReference type="Proteomes" id="UP000740926"/>
    </source>
</evidence>
<reference evidence="1 2" key="1">
    <citation type="journal article" date="2020" name="Microb. Genom.">
        <title>Genetic diversity of clinical and environmental Mucorales isolates obtained from an investigation of mucormycosis cases among solid organ transplant recipients.</title>
        <authorList>
            <person name="Nguyen M.H."/>
            <person name="Kaul D."/>
            <person name="Muto C."/>
            <person name="Cheng S.J."/>
            <person name="Richter R.A."/>
            <person name="Bruno V.M."/>
            <person name="Liu G."/>
            <person name="Beyhan S."/>
            <person name="Sundermann A.J."/>
            <person name="Mounaud S."/>
            <person name="Pasculle A.W."/>
            <person name="Nierman W.C."/>
            <person name="Driscoll E."/>
            <person name="Cumbie R."/>
            <person name="Clancy C.J."/>
            <person name="Dupont C.L."/>
        </authorList>
    </citation>
    <scope>NUCLEOTIDE SEQUENCE [LARGE SCALE GENOMIC DNA]</scope>
    <source>
        <strain evidence="1 2">GL24</strain>
    </source>
</reference>
<proteinExistence type="predicted"/>
<comment type="caution">
    <text evidence="1">The sequence shown here is derived from an EMBL/GenBank/DDBJ whole genome shotgun (WGS) entry which is preliminary data.</text>
</comment>
<dbReference type="EMBL" id="JAANIU010001611">
    <property type="protein sequence ID" value="KAG1566821.1"/>
    <property type="molecule type" value="Genomic_DNA"/>
</dbReference>
<evidence type="ECO:0000313" key="1">
    <source>
        <dbReference type="EMBL" id="KAG1566821.1"/>
    </source>
</evidence>
<keyword evidence="2" id="KW-1185">Reference proteome</keyword>
<protein>
    <submittedName>
        <fullName evidence="1">Uncharacterized protein</fullName>
    </submittedName>
</protein>
<organism evidence="1 2">
    <name type="scientific">Rhizopus delemar</name>
    <dbReference type="NCBI Taxonomy" id="936053"/>
    <lineage>
        <taxon>Eukaryota</taxon>
        <taxon>Fungi</taxon>
        <taxon>Fungi incertae sedis</taxon>
        <taxon>Mucoromycota</taxon>
        <taxon>Mucoromycotina</taxon>
        <taxon>Mucoromycetes</taxon>
        <taxon>Mucorales</taxon>
        <taxon>Mucorineae</taxon>
        <taxon>Rhizopodaceae</taxon>
        <taxon>Rhizopus</taxon>
    </lineage>
</organism>
<accession>A0A9P6YYP0</accession>